<name>A0A1Q2CW42_9ACTN</name>
<gene>
    <name evidence="3" type="ORF">BW733_05040</name>
</gene>
<feature type="compositionally biased region" description="Low complexity" evidence="1">
    <location>
        <begin position="56"/>
        <end position="80"/>
    </location>
</feature>
<dbReference type="AlphaFoldDB" id="A0A1Q2CW42"/>
<evidence type="ECO:0000256" key="2">
    <source>
        <dbReference type="SAM" id="SignalP"/>
    </source>
</evidence>
<proteinExistence type="predicted"/>
<feature type="compositionally biased region" description="Polar residues" evidence="1">
    <location>
        <begin position="82"/>
        <end position="92"/>
    </location>
</feature>
<sequence length="213" mass="21801">MIIAGASVLLTGLVACSGEAEAPLTTAQTTPAASPSMWTPDPTEPPPAGPSDDAEPSSATPAPASPAAAPTSLAPTEEAPSPSGSPLAQPSAQGGPWTTVGLTATTPEEVSAATELPQSFRDFLVPRIGSEDDFGCTTTEVVVKAVHADGFVFGSEESDCGGGQVIWGITEGQWNYIVQFGDAMPCRDFELNDIPPGVPGLRCLDEQNNAKDY</sequence>
<dbReference type="STRING" id="399497.BW733_05040"/>
<protein>
    <submittedName>
        <fullName evidence="3">Uncharacterized protein</fullName>
    </submittedName>
</protein>
<feature type="compositionally biased region" description="Low complexity" evidence="1">
    <location>
        <begin position="24"/>
        <end position="41"/>
    </location>
</feature>
<reference evidence="3 4" key="1">
    <citation type="journal article" date="2008" name="Int. J. Syst. Evol. Microbiol.">
        <title>Tessaracoccus flavescens sp. nov., isolated from marine sediment.</title>
        <authorList>
            <person name="Lee D.W."/>
            <person name="Lee S.D."/>
        </authorList>
    </citation>
    <scope>NUCLEOTIDE SEQUENCE [LARGE SCALE GENOMIC DNA]</scope>
    <source>
        <strain evidence="3 4">SST-39T</strain>
    </source>
</reference>
<feature type="chain" id="PRO_5012907881" evidence="2">
    <location>
        <begin position="23"/>
        <end position="213"/>
    </location>
</feature>
<dbReference type="EMBL" id="CP019607">
    <property type="protein sequence ID" value="AQP50294.1"/>
    <property type="molecule type" value="Genomic_DNA"/>
</dbReference>
<keyword evidence="4" id="KW-1185">Reference proteome</keyword>
<evidence type="ECO:0000256" key="1">
    <source>
        <dbReference type="SAM" id="MobiDB-lite"/>
    </source>
</evidence>
<feature type="signal peptide" evidence="2">
    <location>
        <begin position="1"/>
        <end position="22"/>
    </location>
</feature>
<keyword evidence="2" id="KW-0732">Signal</keyword>
<organism evidence="3 4">
    <name type="scientific">Tessaracoccus flavescens</name>
    <dbReference type="NCBI Taxonomy" id="399497"/>
    <lineage>
        <taxon>Bacteria</taxon>
        <taxon>Bacillati</taxon>
        <taxon>Actinomycetota</taxon>
        <taxon>Actinomycetes</taxon>
        <taxon>Propionibacteriales</taxon>
        <taxon>Propionibacteriaceae</taxon>
        <taxon>Tessaracoccus</taxon>
    </lineage>
</organism>
<evidence type="ECO:0000313" key="3">
    <source>
        <dbReference type="EMBL" id="AQP50294.1"/>
    </source>
</evidence>
<dbReference type="KEGG" id="tfa:BW733_05040"/>
<dbReference type="Proteomes" id="UP000188235">
    <property type="component" value="Chromosome"/>
</dbReference>
<accession>A0A1Q2CW42</accession>
<evidence type="ECO:0000313" key="4">
    <source>
        <dbReference type="Proteomes" id="UP000188235"/>
    </source>
</evidence>
<feature type="region of interest" description="Disordered" evidence="1">
    <location>
        <begin position="24"/>
        <end position="101"/>
    </location>
</feature>